<evidence type="ECO:0000256" key="1">
    <source>
        <dbReference type="ARBA" id="ARBA00005641"/>
    </source>
</evidence>
<evidence type="ECO:0000256" key="2">
    <source>
        <dbReference type="ARBA" id="ARBA00022801"/>
    </source>
</evidence>
<evidence type="ECO:0000256" key="3">
    <source>
        <dbReference type="ARBA" id="ARBA00023295"/>
    </source>
</evidence>
<keyword evidence="5" id="KW-0812">Transmembrane</keyword>
<dbReference type="AlphaFoldDB" id="A0A067NB59"/>
<dbReference type="InterPro" id="IPR041036">
    <property type="entry name" value="GH5_C"/>
</dbReference>
<protein>
    <submittedName>
        <fullName evidence="7">Glycoside hydrolase family 5 protein</fullName>
    </submittedName>
</protein>
<dbReference type="EMBL" id="KL198016">
    <property type="protein sequence ID" value="KDQ21322.1"/>
    <property type="molecule type" value="Genomic_DNA"/>
</dbReference>
<evidence type="ECO:0000259" key="6">
    <source>
        <dbReference type="Pfam" id="PF18564"/>
    </source>
</evidence>
<dbReference type="STRING" id="930990.A0A067NB59"/>
<evidence type="ECO:0000256" key="4">
    <source>
        <dbReference type="SAM" id="MobiDB-lite"/>
    </source>
</evidence>
<dbReference type="HOGENOM" id="CLU_009024_1_0_1"/>
<reference evidence="8" key="1">
    <citation type="journal article" date="2014" name="Proc. Natl. Acad. Sci. U.S.A.">
        <title>Extensive sampling of basidiomycete genomes demonstrates inadequacy of the white-rot/brown-rot paradigm for wood decay fungi.</title>
        <authorList>
            <person name="Riley R."/>
            <person name="Salamov A.A."/>
            <person name="Brown D.W."/>
            <person name="Nagy L.G."/>
            <person name="Floudas D."/>
            <person name="Held B.W."/>
            <person name="Levasseur A."/>
            <person name="Lombard V."/>
            <person name="Morin E."/>
            <person name="Otillar R."/>
            <person name="Lindquist E.A."/>
            <person name="Sun H."/>
            <person name="LaButti K.M."/>
            <person name="Schmutz J."/>
            <person name="Jabbour D."/>
            <person name="Luo H."/>
            <person name="Baker S.E."/>
            <person name="Pisabarro A.G."/>
            <person name="Walton J.D."/>
            <person name="Blanchette R.A."/>
            <person name="Henrissat B."/>
            <person name="Martin F."/>
            <person name="Cullen D."/>
            <person name="Hibbett D.S."/>
            <person name="Grigoriev I.V."/>
        </authorList>
    </citation>
    <scope>NUCLEOTIDE SEQUENCE [LARGE SCALE GENOMIC DNA]</scope>
    <source>
        <strain evidence="8">FD-172 SS1</strain>
    </source>
</reference>
<dbReference type="PROSITE" id="PS00659">
    <property type="entry name" value="GLYCOSYL_HYDROL_F5"/>
    <property type="match status" value="1"/>
</dbReference>
<keyword evidence="5" id="KW-0472">Membrane</keyword>
<dbReference type="OrthoDB" id="9971853at2759"/>
<evidence type="ECO:0000256" key="5">
    <source>
        <dbReference type="SAM" id="Phobius"/>
    </source>
</evidence>
<comment type="similarity">
    <text evidence="1">Belongs to the glycosyl hydrolase 5 (cellulase A) family.</text>
</comment>
<dbReference type="Gene3D" id="3.20.20.80">
    <property type="entry name" value="Glycosidases"/>
    <property type="match status" value="2"/>
</dbReference>
<sequence length="756" mass="85166">MTGLESPRHPSYAPKYNAGSTQSSAHDWLSNGPLRVQGRNFVDQWGRVCLLRGVNVSGCSKTPVNHDPETFFTAHKNATFVGRPFPLEEAPEHFARLRRWGLTFIRFIVTWEALEHAGPGKYDHEYLDYLHAILSLLPRFSITAFVSIHQDVWSRFSGGSGAPAWTLERVGFKLDALEATGAAYLGGVKVPGEENERGRWPTGYQKLAASTMATVFWAGEALAPKLKIEREKKDGSGVEEVNVQVFLQDAFLDCYEVLVKKVSNLEGVLGFEIMNEPHRGYIQLPSLHEFDYNTDLHLHDAPSAIQSFALASGHPTSIPHYVRSFPFPTRVSHHVIRNEDGIVVWREDGPTKGRCLWETHGVWGWDIEKKVAVPLKESYFTRDSRTGEKIDWYKDCWYPFIKRWEERVHRSAGKDKILFVEPIPNEFCPQSWSAEHRPANMVFAPHWYDLNALFKKAHGNFTVNVQGLSRGMFVLKALYWGHRAARSNFALQLRNLVEAGYRSLGETPVIIGECGVPMDMNDGEAFRTGDFTWQEKMMDALISGLEQNLVGFTLWTYNPLNDDVNGDYWNGENFSWFSKARAAPALKSLSQAEPALDEGARLLRAVVRPYPAKVAGIPLSFQYEVNTGAFVFEYANPSTGFTKRPQSAASVASPPLDSHGHIHARETEIFFPSSLARGRRLIVQGVKSYKYDSARQTLFVLHDEMSPGVVHRIAVALDPPLDPCFRADHFTEWRFVYLAAAISILAYYLAGALLSP</sequence>
<dbReference type="PANTHER" id="PTHR31308:SF5">
    <property type="entry name" value="ERGOSTERYL-BETA-GLUCOSIDASE"/>
    <property type="match status" value="1"/>
</dbReference>
<evidence type="ECO:0000313" key="7">
    <source>
        <dbReference type="EMBL" id="KDQ21322.1"/>
    </source>
</evidence>
<keyword evidence="2 7" id="KW-0378">Hydrolase</keyword>
<dbReference type="InterPro" id="IPR017853">
    <property type="entry name" value="GH"/>
</dbReference>
<organism evidence="7 8">
    <name type="scientific">Botryobasidium botryosum (strain FD-172 SS1)</name>
    <dbReference type="NCBI Taxonomy" id="930990"/>
    <lineage>
        <taxon>Eukaryota</taxon>
        <taxon>Fungi</taxon>
        <taxon>Dikarya</taxon>
        <taxon>Basidiomycota</taxon>
        <taxon>Agaricomycotina</taxon>
        <taxon>Agaricomycetes</taxon>
        <taxon>Cantharellales</taxon>
        <taxon>Botryobasidiaceae</taxon>
        <taxon>Botryobasidium</taxon>
    </lineage>
</organism>
<evidence type="ECO:0000313" key="8">
    <source>
        <dbReference type="Proteomes" id="UP000027195"/>
    </source>
</evidence>
<feature type="domain" description="Glycoside hydrolase family 5 C-terminal" evidence="6">
    <location>
        <begin position="608"/>
        <end position="715"/>
    </location>
</feature>
<keyword evidence="8" id="KW-1185">Reference proteome</keyword>
<dbReference type="GO" id="GO:1904462">
    <property type="term" value="P:ergosteryl 3-beta-D-glucoside catabolic process"/>
    <property type="evidence" value="ECO:0007669"/>
    <property type="project" value="TreeGrafter"/>
</dbReference>
<feature type="region of interest" description="Disordered" evidence="4">
    <location>
        <begin position="1"/>
        <end position="24"/>
    </location>
</feature>
<keyword evidence="5" id="KW-1133">Transmembrane helix</keyword>
<dbReference type="GO" id="GO:0050295">
    <property type="term" value="F:steryl-beta-glucosidase activity"/>
    <property type="evidence" value="ECO:0007669"/>
    <property type="project" value="TreeGrafter"/>
</dbReference>
<dbReference type="InParanoid" id="A0A067NB59"/>
<dbReference type="Proteomes" id="UP000027195">
    <property type="component" value="Unassembled WGS sequence"/>
</dbReference>
<dbReference type="GO" id="GO:0005975">
    <property type="term" value="P:carbohydrate metabolic process"/>
    <property type="evidence" value="ECO:0007669"/>
    <property type="project" value="InterPro"/>
</dbReference>
<feature type="transmembrane region" description="Helical" evidence="5">
    <location>
        <begin position="735"/>
        <end position="754"/>
    </location>
</feature>
<dbReference type="Pfam" id="PF18564">
    <property type="entry name" value="Glyco_hydro_5_C"/>
    <property type="match status" value="1"/>
</dbReference>
<dbReference type="InterPro" id="IPR052066">
    <property type="entry name" value="Glycosphingolipid_Hydrolases"/>
</dbReference>
<dbReference type="SUPFAM" id="SSF51445">
    <property type="entry name" value="(Trans)glycosidases"/>
    <property type="match status" value="1"/>
</dbReference>
<proteinExistence type="inferred from homology"/>
<dbReference type="PANTHER" id="PTHR31308">
    <property type="match status" value="1"/>
</dbReference>
<keyword evidence="3" id="KW-0326">Glycosidase</keyword>
<name>A0A067NB59_BOTB1</name>
<gene>
    <name evidence="7" type="ORF">BOTBODRAFT_25747</name>
</gene>
<dbReference type="Gene3D" id="2.60.40.1180">
    <property type="entry name" value="Golgi alpha-mannosidase II"/>
    <property type="match status" value="1"/>
</dbReference>
<accession>A0A067NB59</accession>
<dbReference type="InterPro" id="IPR013780">
    <property type="entry name" value="Glyco_hydro_b"/>
</dbReference>
<dbReference type="InterPro" id="IPR018087">
    <property type="entry name" value="Glyco_hydro_5_CS"/>
</dbReference>